<dbReference type="Gene3D" id="3.20.20.60">
    <property type="entry name" value="Phosphoenolpyruvate-binding domains"/>
    <property type="match status" value="1"/>
</dbReference>
<reference evidence="1" key="1">
    <citation type="submission" date="2022-11" db="EMBL/GenBank/DDBJ databases">
        <authorList>
            <person name="Petersen C."/>
        </authorList>
    </citation>
    <scope>NUCLEOTIDE SEQUENCE</scope>
    <source>
        <strain evidence="1">IBT 21917</strain>
    </source>
</reference>
<protein>
    <recommendedName>
        <fullName evidence="3">Phosphoenolpyruvate phosphomutase</fullName>
    </recommendedName>
</protein>
<comment type="caution">
    <text evidence="1">The sequence shown here is derived from an EMBL/GenBank/DDBJ whole genome shotgun (WGS) entry which is preliminary data.</text>
</comment>
<evidence type="ECO:0000313" key="1">
    <source>
        <dbReference type="EMBL" id="KAJ5178694.1"/>
    </source>
</evidence>
<dbReference type="Proteomes" id="UP001146351">
    <property type="component" value="Unassembled WGS sequence"/>
</dbReference>
<accession>A0A9W9IGV8</accession>
<dbReference type="EMBL" id="JAPQKO010000002">
    <property type="protein sequence ID" value="KAJ5178694.1"/>
    <property type="molecule type" value="Genomic_DNA"/>
</dbReference>
<dbReference type="InterPro" id="IPR015813">
    <property type="entry name" value="Pyrv/PenolPyrv_kinase-like_dom"/>
</dbReference>
<dbReference type="PANTHER" id="PTHR42905">
    <property type="entry name" value="PHOSPHOENOLPYRUVATE CARBOXYLASE"/>
    <property type="match status" value="1"/>
</dbReference>
<proteinExistence type="predicted"/>
<reference evidence="1" key="2">
    <citation type="journal article" date="2023" name="IMA Fungus">
        <title>Comparative genomic study of the Penicillium genus elucidates a diverse pangenome and 15 lateral gene transfer events.</title>
        <authorList>
            <person name="Petersen C."/>
            <person name="Sorensen T."/>
            <person name="Nielsen M.R."/>
            <person name="Sondergaard T.E."/>
            <person name="Sorensen J.L."/>
            <person name="Fitzpatrick D.A."/>
            <person name="Frisvad J.C."/>
            <person name="Nielsen K.L."/>
        </authorList>
    </citation>
    <scope>NUCLEOTIDE SEQUENCE</scope>
    <source>
        <strain evidence="1">IBT 21917</strain>
    </source>
</reference>
<sequence>MYTPIAPLLGQHGDGLRLLEAHDQPSTKLIQQITGEGGECFQGVWISGLTQTTHLGIPDTEIISPLQRAKIWQASSRNVDGIDGRPFCAAFDADSGGDVAEIPALVSVLATIGVSMVIIEDKILEEPGKKVNSLLKSSGSQKQADPREFAKVIARFKSAAVGLNLLVTARIESLNVRVPRANPTEEKASLQASLRDALFRAGTYTRVGADAIMIHSKSPSPAEVLDFLRRFRATDPLTPLVVVPTTYSTTLRATLVASGADLIIYANHLMRAKIKAVASVSDQMMAQTPDLFSSDKPARDCLRAHNYGCLLRLLIERDSGHDQIDKEARKYLVVAQKLALANMAAAVKELASGDQSGCEADGRIISVQDLLKINALQVMAV</sequence>
<dbReference type="PANTHER" id="PTHR42905:SF7">
    <property type="entry name" value="PHOSPHOENOLPYRUVATE PHOSPHOMUTASE"/>
    <property type="match status" value="1"/>
</dbReference>
<evidence type="ECO:0008006" key="3">
    <source>
        <dbReference type="Google" id="ProtNLM"/>
    </source>
</evidence>
<dbReference type="InterPro" id="IPR040442">
    <property type="entry name" value="Pyrv_kinase-like_dom_sf"/>
</dbReference>
<dbReference type="Pfam" id="PF13714">
    <property type="entry name" value="PEP_mutase"/>
    <property type="match status" value="1"/>
</dbReference>
<evidence type="ECO:0000313" key="2">
    <source>
        <dbReference type="Proteomes" id="UP001146351"/>
    </source>
</evidence>
<name>A0A9W9IGV8_9EURO</name>
<organism evidence="1 2">
    <name type="scientific">Penicillium capsulatum</name>
    <dbReference type="NCBI Taxonomy" id="69766"/>
    <lineage>
        <taxon>Eukaryota</taxon>
        <taxon>Fungi</taxon>
        <taxon>Dikarya</taxon>
        <taxon>Ascomycota</taxon>
        <taxon>Pezizomycotina</taxon>
        <taxon>Eurotiomycetes</taxon>
        <taxon>Eurotiomycetidae</taxon>
        <taxon>Eurotiales</taxon>
        <taxon>Aspergillaceae</taxon>
        <taxon>Penicillium</taxon>
    </lineage>
</organism>
<dbReference type="AlphaFoldDB" id="A0A9W9IGV8"/>
<keyword evidence="2" id="KW-1185">Reference proteome</keyword>
<gene>
    <name evidence="1" type="ORF">N7492_001904</name>
</gene>
<dbReference type="OrthoDB" id="1923844at2759"/>
<dbReference type="SUPFAM" id="SSF51621">
    <property type="entry name" value="Phosphoenolpyruvate/pyruvate domain"/>
    <property type="match status" value="1"/>
</dbReference>
<dbReference type="GO" id="GO:0003824">
    <property type="term" value="F:catalytic activity"/>
    <property type="evidence" value="ECO:0007669"/>
    <property type="project" value="InterPro"/>
</dbReference>